<keyword evidence="6" id="KW-0460">Magnesium</keyword>
<dbReference type="STRING" id="857566.A0A1E3PQM9"/>
<dbReference type="EMBL" id="KV454406">
    <property type="protein sequence ID" value="ODQ67743.1"/>
    <property type="molecule type" value="Genomic_DNA"/>
</dbReference>
<dbReference type="InterPro" id="IPR001645">
    <property type="entry name" value="Folylpolyglutamate_synth"/>
</dbReference>
<evidence type="ECO:0000256" key="3">
    <source>
        <dbReference type="ARBA" id="ARBA00022723"/>
    </source>
</evidence>
<dbReference type="AlphaFoldDB" id="A0A1E3PQM9"/>
<evidence type="ECO:0000313" key="9">
    <source>
        <dbReference type="Proteomes" id="UP000095009"/>
    </source>
</evidence>
<comment type="pathway">
    <text evidence="7">Cofactor biosynthesis; tetrahydrofolylpolyglutamate biosynthesis.</text>
</comment>
<dbReference type="Gene3D" id="3.40.1190.10">
    <property type="entry name" value="Mur-like, catalytic domain"/>
    <property type="match status" value="1"/>
</dbReference>
<sequence length="464" mass="50402">MPLLDYALLQLNLTSVYSIIEINIENTMGIDLGLARIARLLSTIGNPHLASWKAVHVAGTNGKGSVCAYIDSCLNASEIKSGRFTTPHLIHRHDSISVNGRPVKRGLFLEVEDFVCKSNERNGVGATEFELLTAIAYEVFKRTKVEIGVVEVGLGGRLDATNVLQSCYDRPQDYLDDGVLRQGTLLATAITKIGIDHEGFLGTTLPEIAREKAGIIKSRVPCIVDSSNDPSVLETIKTIAVAKNAPLTLAQPAKTRSSIIDTKGSFGPISMSLSPLLGSYQLSNLSTALHTLSSFSSLYPRITSKSVEKGVINTEWPGRLQKISMPKNVLGKELEFIIDGAHNGQAACLLAEYIDQEIRKVPEEPVTYIMGFTNGKNFTEILKPLLKPNDRFIATKFGNVDGMPWITSCELHQITSNLPDLGAVVKTSNVKEALEYAIANDWGNVVVCGSLYLASETLKLQGTM</sequence>
<comment type="similarity">
    <text evidence="1 7">Belongs to the folylpolyglutamate synthase family.</text>
</comment>
<keyword evidence="4 7" id="KW-0547">Nucleotide-binding</keyword>
<dbReference type="SUPFAM" id="SSF53244">
    <property type="entry name" value="MurD-like peptide ligases, peptide-binding domain"/>
    <property type="match status" value="1"/>
</dbReference>
<reference evidence="8 9" key="1">
    <citation type="journal article" date="2016" name="Proc. Natl. Acad. Sci. U.S.A.">
        <title>Comparative genomics of biotechnologically important yeasts.</title>
        <authorList>
            <person name="Riley R."/>
            <person name="Haridas S."/>
            <person name="Wolfe K.H."/>
            <person name="Lopes M.R."/>
            <person name="Hittinger C.T."/>
            <person name="Goeker M."/>
            <person name="Salamov A.A."/>
            <person name="Wisecaver J.H."/>
            <person name="Long T.M."/>
            <person name="Calvey C.H."/>
            <person name="Aerts A.L."/>
            <person name="Barry K.W."/>
            <person name="Choi C."/>
            <person name="Clum A."/>
            <person name="Coughlan A.Y."/>
            <person name="Deshpande S."/>
            <person name="Douglass A.P."/>
            <person name="Hanson S.J."/>
            <person name="Klenk H.-P."/>
            <person name="LaButti K.M."/>
            <person name="Lapidus A."/>
            <person name="Lindquist E.A."/>
            <person name="Lipzen A.M."/>
            <person name="Meier-Kolthoff J.P."/>
            <person name="Ohm R.A."/>
            <person name="Otillar R.P."/>
            <person name="Pangilinan J.L."/>
            <person name="Peng Y."/>
            <person name="Rokas A."/>
            <person name="Rosa C.A."/>
            <person name="Scheuner C."/>
            <person name="Sibirny A.A."/>
            <person name="Slot J.C."/>
            <person name="Stielow J.B."/>
            <person name="Sun H."/>
            <person name="Kurtzman C.P."/>
            <person name="Blackwell M."/>
            <person name="Grigoriev I.V."/>
            <person name="Jeffries T.W."/>
        </authorList>
    </citation>
    <scope>NUCLEOTIDE SEQUENCE [LARGE SCALE GENOMIC DNA]</scope>
    <source>
        <strain evidence="8 9">DSM 6958</strain>
    </source>
</reference>
<dbReference type="PANTHER" id="PTHR11136">
    <property type="entry name" value="FOLYLPOLYGLUTAMATE SYNTHASE-RELATED"/>
    <property type="match status" value="1"/>
</dbReference>
<evidence type="ECO:0000256" key="5">
    <source>
        <dbReference type="ARBA" id="ARBA00022840"/>
    </source>
</evidence>
<dbReference type="PIRSF" id="PIRSF001563">
    <property type="entry name" value="Folylpolyglu_synth"/>
    <property type="match status" value="1"/>
</dbReference>
<keyword evidence="2 7" id="KW-0436">Ligase</keyword>
<dbReference type="PROSITE" id="PS01012">
    <property type="entry name" value="FOLYLPOLYGLU_SYNT_2"/>
    <property type="match status" value="1"/>
</dbReference>
<dbReference type="GO" id="GO:0005739">
    <property type="term" value="C:mitochondrion"/>
    <property type="evidence" value="ECO:0007669"/>
    <property type="project" value="TreeGrafter"/>
</dbReference>
<accession>A0A1E3PQM9</accession>
<dbReference type="GO" id="GO:0004326">
    <property type="term" value="F:tetrahydrofolylpolyglutamate synthase activity"/>
    <property type="evidence" value="ECO:0007669"/>
    <property type="project" value="InterPro"/>
</dbReference>
<dbReference type="GO" id="GO:0006730">
    <property type="term" value="P:one-carbon metabolic process"/>
    <property type="evidence" value="ECO:0007669"/>
    <property type="project" value="UniProtKB-KW"/>
</dbReference>
<evidence type="ECO:0000256" key="1">
    <source>
        <dbReference type="ARBA" id="ARBA00008276"/>
    </source>
</evidence>
<keyword evidence="9" id="KW-1185">Reference proteome</keyword>
<dbReference type="PANTHER" id="PTHR11136:SF0">
    <property type="entry name" value="DIHYDROFOLATE SYNTHETASE-RELATED"/>
    <property type="match status" value="1"/>
</dbReference>
<dbReference type="EC" id="6.3.2.12" evidence="7"/>
<name>A0A1E3PQM9_9ASCO</name>
<keyword evidence="3" id="KW-0479">Metal-binding</keyword>
<dbReference type="Proteomes" id="UP000095009">
    <property type="component" value="Unassembled WGS sequence"/>
</dbReference>
<dbReference type="UniPathway" id="UPA00850"/>
<organism evidence="8 9">
    <name type="scientific">Nadsonia fulvescens var. elongata DSM 6958</name>
    <dbReference type="NCBI Taxonomy" id="857566"/>
    <lineage>
        <taxon>Eukaryota</taxon>
        <taxon>Fungi</taxon>
        <taxon>Dikarya</taxon>
        <taxon>Ascomycota</taxon>
        <taxon>Saccharomycotina</taxon>
        <taxon>Dipodascomycetes</taxon>
        <taxon>Dipodascales</taxon>
        <taxon>Dipodascales incertae sedis</taxon>
        <taxon>Nadsonia</taxon>
    </lineage>
</organism>
<evidence type="ECO:0000256" key="2">
    <source>
        <dbReference type="ARBA" id="ARBA00022598"/>
    </source>
</evidence>
<dbReference type="InterPro" id="IPR036565">
    <property type="entry name" value="Mur-like_cat_sf"/>
</dbReference>
<comment type="catalytic activity">
    <reaction evidence="7">
        <text>7,8-dihydropteroate + L-glutamate + ATP = 7,8-dihydrofolate + ADP + phosphate + H(+)</text>
        <dbReference type="Rhea" id="RHEA:23584"/>
        <dbReference type="ChEBI" id="CHEBI:15378"/>
        <dbReference type="ChEBI" id="CHEBI:17839"/>
        <dbReference type="ChEBI" id="CHEBI:29985"/>
        <dbReference type="ChEBI" id="CHEBI:30616"/>
        <dbReference type="ChEBI" id="CHEBI:43474"/>
        <dbReference type="ChEBI" id="CHEBI:57451"/>
        <dbReference type="ChEBI" id="CHEBI:456216"/>
        <dbReference type="EC" id="6.3.2.12"/>
    </reaction>
</comment>
<evidence type="ECO:0000256" key="7">
    <source>
        <dbReference type="PIRNR" id="PIRNR001563"/>
    </source>
</evidence>
<keyword evidence="5 7" id="KW-0067">ATP-binding</keyword>
<dbReference type="GO" id="GO:0046872">
    <property type="term" value="F:metal ion binding"/>
    <property type="evidence" value="ECO:0007669"/>
    <property type="project" value="UniProtKB-KW"/>
</dbReference>
<dbReference type="GO" id="GO:0008841">
    <property type="term" value="F:dihydrofolate synthase activity"/>
    <property type="evidence" value="ECO:0007669"/>
    <property type="project" value="UniProtKB-EC"/>
</dbReference>
<gene>
    <name evidence="8" type="ORF">NADFUDRAFT_48416</name>
</gene>
<keyword evidence="7" id="KW-0554">One-carbon metabolism</keyword>
<dbReference type="GO" id="GO:0005829">
    <property type="term" value="C:cytosol"/>
    <property type="evidence" value="ECO:0007669"/>
    <property type="project" value="TreeGrafter"/>
</dbReference>
<evidence type="ECO:0000256" key="6">
    <source>
        <dbReference type="ARBA" id="ARBA00022842"/>
    </source>
</evidence>
<dbReference type="InterPro" id="IPR018109">
    <property type="entry name" value="Folylpolyglutamate_synth_CS"/>
</dbReference>
<dbReference type="InterPro" id="IPR036615">
    <property type="entry name" value="Mur_ligase_C_dom_sf"/>
</dbReference>
<dbReference type="GO" id="GO:0005524">
    <property type="term" value="F:ATP binding"/>
    <property type="evidence" value="ECO:0007669"/>
    <property type="project" value="UniProtKB-KW"/>
</dbReference>
<dbReference type="Gene3D" id="3.90.190.20">
    <property type="entry name" value="Mur ligase, C-terminal domain"/>
    <property type="match status" value="1"/>
</dbReference>
<dbReference type="SUPFAM" id="SSF53623">
    <property type="entry name" value="MurD-like peptide ligases, catalytic domain"/>
    <property type="match status" value="1"/>
</dbReference>
<protein>
    <recommendedName>
        <fullName evidence="7">Dihydrofolate synthetase</fullName>
        <ecNumber evidence="7">6.3.2.12</ecNumber>
    </recommendedName>
</protein>
<dbReference type="OrthoDB" id="5212574at2759"/>
<proteinExistence type="inferred from homology"/>
<evidence type="ECO:0000256" key="4">
    <source>
        <dbReference type="ARBA" id="ARBA00022741"/>
    </source>
</evidence>
<evidence type="ECO:0000313" key="8">
    <source>
        <dbReference type="EMBL" id="ODQ67743.1"/>
    </source>
</evidence>